<dbReference type="GO" id="GO:0005886">
    <property type="term" value="C:plasma membrane"/>
    <property type="evidence" value="ECO:0007669"/>
    <property type="project" value="UniProtKB-SubCell"/>
</dbReference>
<keyword evidence="11" id="KW-1185">Reference proteome</keyword>
<dbReference type="GO" id="GO:0006865">
    <property type="term" value="P:amino acid transport"/>
    <property type="evidence" value="ECO:0007669"/>
    <property type="project" value="UniProtKB-KW"/>
</dbReference>
<evidence type="ECO:0000256" key="1">
    <source>
        <dbReference type="ARBA" id="ARBA00004651"/>
    </source>
</evidence>
<evidence type="ECO:0000256" key="6">
    <source>
        <dbReference type="ARBA" id="ARBA00022970"/>
    </source>
</evidence>
<evidence type="ECO:0000256" key="4">
    <source>
        <dbReference type="ARBA" id="ARBA00022475"/>
    </source>
</evidence>
<dbReference type="RefSeq" id="WP_126032997.1">
    <property type="nucleotide sequence ID" value="NZ_QXGI01000016.1"/>
</dbReference>
<comment type="subcellular location">
    <subcellularLocation>
        <location evidence="1">Cell membrane</location>
        <topology evidence="1">Multi-pass membrane protein</topology>
    </subcellularLocation>
</comment>
<evidence type="ECO:0000256" key="2">
    <source>
        <dbReference type="ARBA" id="ARBA00008220"/>
    </source>
</evidence>
<sequence>MHRNTHTTDDADGSVGFAGLFAIVISAMVGGGVFSLPQNMAAHAAAGGQLLAWAVTGVGMWCIVNTFRTLTEVKPELKDGLYTYARQGFGRFVGFLVAYGYWLCNCFSIIAYGVLIMSTLDTFFPGTFTDGNNVASVVAASALLWTMTAIAMLGTRTGAVINIVGTVCKIVPVAVFIVALCLVFRSGVMLGDFWGQTADGRPLAFHAGDLFGQMRDSMLVTLWLFIGMEGAVVVSGSARSPKAVSRATVSGYVAVLVLYLLVSLLPLGVYGQQRIGEMANPSMSVIMEQRFGLWGAVMVNVGVIVSVLFSWLVWMLMISQMPLFAARDGIWPRAFLATNRRGAPKAGILLTAATCQLLFILCHFVRGDAWNVMISITSVMSMPCYLLCCLYLWKVAVREPDAFAAHGRVTCAASRRRALATGVLGSLFSMFLVYAAGLRYLMVACVLFALGLPIFAIARRQSAPDKPFLASFSVKERVLFVAIVLCGVCGLVYTVRGGLFAAM</sequence>
<name>A0A430F476_9BIFI</name>
<feature type="transmembrane region" description="Helical" evidence="9">
    <location>
        <begin position="134"/>
        <end position="153"/>
    </location>
</feature>
<keyword evidence="6" id="KW-0029">Amino-acid transport</keyword>
<dbReference type="PANTHER" id="PTHR42770">
    <property type="entry name" value="AMINO ACID TRANSPORTER-RELATED"/>
    <property type="match status" value="1"/>
</dbReference>
<comment type="caution">
    <text evidence="10">The sequence shown here is derived from an EMBL/GenBank/DDBJ whole genome shotgun (WGS) entry which is preliminary data.</text>
</comment>
<feature type="transmembrane region" description="Helical" evidence="9">
    <location>
        <begin position="372"/>
        <end position="393"/>
    </location>
</feature>
<dbReference type="NCBIfam" id="TIGR00905">
    <property type="entry name" value="2A0302"/>
    <property type="match status" value="1"/>
</dbReference>
<feature type="transmembrane region" description="Helical" evidence="9">
    <location>
        <begin position="249"/>
        <end position="271"/>
    </location>
</feature>
<evidence type="ECO:0000256" key="8">
    <source>
        <dbReference type="ARBA" id="ARBA00023136"/>
    </source>
</evidence>
<feature type="transmembrane region" description="Helical" evidence="9">
    <location>
        <begin position="218"/>
        <end position="237"/>
    </location>
</feature>
<dbReference type="OrthoDB" id="3185104at2"/>
<dbReference type="InterPro" id="IPR050367">
    <property type="entry name" value="APC_superfamily"/>
</dbReference>
<dbReference type="EMBL" id="QXGI01000016">
    <property type="protein sequence ID" value="RSX43999.1"/>
    <property type="molecule type" value="Genomic_DNA"/>
</dbReference>
<evidence type="ECO:0000256" key="9">
    <source>
        <dbReference type="SAM" id="Phobius"/>
    </source>
</evidence>
<feature type="transmembrane region" description="Helical" evidence="9">
    <location>
        <begin position="346"/>
        <end position="366"/>
    </location>
</feature>
<feature type="transmembrane region" description="Helical" evidence="9">
    <location>
        <begin position="12"/>
        <end position="30"/>
    </location>
</feature>
<keyword evidence="7 9" id="KW-1133">Transmembrane helix</keyword>
<feature type="transmembrane region" description="Helical" evidence="9">
    <location>
        <begin position="478"/>
        <end position="495"/>
    </location>
</feature>
<accession>A0A430F476</accession>
<dbReference type="Proteomes" id="UP000288052">
    <property type="component" value="Unassembled WGS sequence"/>
</dbReference>
<proteinExistence type="inferred from homology"/>
<evidence type="ECO:0000256" key="3">
    <source>
        <dbReference type="ARBA" id="ARBA00022448"/>
    </source>
</evidence>
<dbReference type="Pfam" id="PF13520">
    <property type="entry name" value="AA_permease_2"/>
    <property type="match status" value="1"/>
</dbReference>
<evidence type="ECO:0000256" key="7">
    <source>
        <dbReference type="ARBA" id="ARBA00022989"/>
    </source>
</evidence>
<gene>
    <name evidence="10" type="ORF">D2E22_2043</name>
</gene>
<comment type="similarity">
    <text evidence="2">Belongs to the amino acid-polyamine-organocation (APC) superfamily. Basic amino acid/polyamine antiporter (APA) (TC 2.A.3.2) family.</text>
</comment>
<feature type="transmembrane region" description="Helical" evidence="9">
    <location>
        <begin position="92"/>
        <end position="114"/>
    </location>
</feature>
<keyword evidence="4" id="KW-1003">Cell membrane</keyword>
<dbReference type="PIRSF" id="PIRSF006060">
    <property type="entry name" value="AA_transporter"/>
    <property type="match status" value="1"/>
</dbReference>
<keyword evidence="5 9" id="KW-0812">Transmembrane</keyword>
<feature type="transmembrane region" description="Helical" evidence="9">
    <location>
        <begin position="160"/>
        <end position="185"/>
    </location>
</feature>
<dbReference type="Gene3D" id="1.20.1740.10">
    <property type="entry name" value="Amino acid/polyamine transporter I"/>
    <property type="match status" value="1"/>
</dbReference>
<evidence type="ECO:0000256" key="5">
    <source>
        <dbReference type="ARBA" id="ARBA00022692"/>
    </source>
</evidence>
<dbReference type="PANTHER" id="PTHR42770:SF4">
    <property type="entry name" value="ARGININE_ORNITHINE ANTIPORTER-RELATED"/>
    <property type="match status" value="1"/>
</dbReference>
<dbReference type="InterPro" id="IPR004754">
    <property type="entry name" value="Amino_acid_antiprt"/>
</dbReference>
<dbReference type="InterPro" id="IPR002293">
    <property type="entry name" value="AA/rel_permease1"/>
</dbReference>
<keyword evidence="3" id="KW-0813">Transport</keyword>
<keyword evidence="8 9" id="KW-0472">Membrane</keyword>
<feature type="transmembrane region" description="Helical" evidence="9">
    <location>
        <begin position="50"/>
        <end position="71"/>
    </location>
</feature>
<feature type="transmembrane region" description="Helical" evidence="9">
    <location>
        <begin position="440"/>
        <end position="458"/>
    </location>
</feature>
<reference evidence="10 11" key="1">
    <citation type="submission" date="2018-09" db="EMBL/GenBank/DDBJ databases">
        <title>Characterization of the phylogenetic diversity of five novel species belonging to the genus Bifidobacterium.</title>
        <authorList>
            <person name="Lugli G.A."/>
            <person name="Duranti S."/>
            <person name="Milani C."/>
        </authorList>
    </citation>
    <scope>NUCLEOTIDE SEQUENCE [LARGE SCALE GENOMIC DNA]</scope>
    <source>
        <strain evidence="10 11">2020B</strain>
    </source>
</reference>
<feature type="transmembrane region" description="Helical" evidence="9">
    <location>
        <begin position="291"/>
        <end position="317"/>
    </location>
</feature>
<evidence type="ECO:0000313" key="11">
    <source>
        <dbReference type="Proteomes" id="UP000288052"/>
    </source>
</evidence>
<dbReference type="GO" id="GO:0022857">
    <property type="term" value="F:transmembrane transporter activity"/>
    <property type="evidence" value="ECO:0007669"/>
    <property type="project" value="InterPro"/>
</dbReference>
<protein>
    <submittedName>
        <fullName evidence="10">Arginine:agmatine antiporter</fullName>
    </submittedName>
</protein>
<evidence type="ECO:0000313" key="10">
    <source>
        <dbReference type="EMBL" id="RSX43999.1"/>
    </source>
</evidence>
<organism evidence="10 11">
    <name type="scientific">Bifidobacterium castoris</name>
    <dbReference type="NCBI Taxonomy" id="2306972"/>
    <lineage>
        <taxon>Bacteria</taxon>
        <taxon>Bacillati</taxon>
        <taxon>Actinomycetota</taxon>
        <taxon>Actinomycetes</taxon>
        <taxon>Bifidobacteriales</taxon>
        <taxon>Bifidobacteriaceae</taxon>
        <taxon>Bifidobacterium</taxon>
    </lineage>
</organism>
<dbReference type="AlphaFoldDB" id="A0A430F476"/>
<feature type="transmembrane region" description="Helical" evidence="9">
    <location>
        <begin position="418"/>
        <end position="434"/>
    </location>
</feature>